<dbReference type="PANTHER" id="PTHR33240:SF15">
    <property type="entry name" value="GAG-PRO-LIKE PROTEIN"/>
    <property type="match status" value="1"/>
</dbReference>
<evidence type="ECO:0000313" key="1">
    <source>
        <dbReference type="EMBL" id="GJT62156.1"/>
    </source>
</evidence>
<keyword evidence="2" id="KW-1185">Reference proteome</keyword>
<organism evidence="1 2">
    <name type="scientific">Tanacetum coccineum</name>
    <dbReference type="NCBI Taxonomy" id="301880"/>
    <lineage>
        <taxon>Eukaryota</taxon>
        <taxon>Viridiplantae</taxon>
        <taxon>Streptophyta</taxon>
        <taxon>Embryophyta</taxon>
        <taxon>Tracheophyta</taxon>
        <taxon>Spermatophyta</taxon>
        <taxon>Magnoliopsida</taxon>
        <taxon>eudicotyledons</taxon>
        <taxon>Gunneridae</taxon>
        <taxon>Pentapetalae</taxon>
        <taxon>asterids</taxon>
        <taxon>campanulids</taxon>
        <taxon>Asterales</taxon>
        <taxon>Asteraceae</taxon>
        <taxon>Asteroideae</taxon>
        <taxon>Anthemideae</taxon>
        <taxon>Anthemidinae</taxon>
        <taxon>Tanacetum</taxon>
    </lineage>
</organism>
<keyword evidence="1" id="KW-0548">Nucleotidyltransferase</keyword>
<reference evidence="1" key="1">
    <citation type="journal article" date="2022" name="Int. J. Mol. Sci.">
        <title>Draft Genome of Tanacetum Coccineum: Genomic Comparison of Closely Related Tanacetum-Family Plants.</title>
        <authorList>
            <person name="Yamashiro T."/>
            <person name="Shiraishi A."/>
            <person name="Nakayama K."/>
            <person name="Satake H."/>
        </authorList>
    </citation>
    <scope>NUCLEOTIDE SEQUENCE</scope>
</reference>
<dbReference type="InterPro" id="IPR021109">
    <property type="entry name" value="Peptidase_aspartic_dom_sf"/>
</dbReference>
<dbReference type="Gene3D" id="2.40.70.10">
    <property type="entry name" value="Acid Proteases"/>
    <property type="match status" value="1"/>
</dbReference>
<protein>
    <submittedName>
        <fullName evidence="1">Reverse transcriptase domain-containing protein</fullName>
    </submittedName>
</protein>
<reference evidence="1" key="2">
    <citation type="submission" date="2022-01" db="EMBL/GenBank/DDBJ databases">
        <authorList>
            <person name="Yamashiro T."/>
            <person name="Shiraishi A."/>
            <person name="Satake H."/>
            <person name="Nakayama K."/>
        </authorList>
    </citation>
    <scope>NUCLEOTIDE SEQUENCE</scope>
</reference>
<keyword evidence="1" id="KW-0808">Transferase</keyword>
<proteinExistence type="predicted"/>
<dbReference type="GO" id="GO:0003964">
    <property type="term" value="F:RNA-directed DNA polymerase activity"/>
    <property type="evidence" value="ECO:0007669"/>
    <property type="project" value="UniProtKB-KW"/>
</dbReference>
<sequence>MRQDGFTPLTKTPKEILAMQTVKFKAPQPMTGPVENRNKNKFCEFHDDKGHSTDECIHLRRQIEEAVRPGQLLHLVKEIKQGGKRGEHAKATKKGETPNKEKATAIFMVQSWQRMTRQKTTQSFSVGREISFSPLESSGGQENPIVIEAKVEGHLIHHMYIDGGSASEVLYDQCFNKLCPEIKKKQMVLATTTLLGFSNKISWPLGQISLMVSLGDGEHSTSTMMNFMVVRFPSPYNGIIGRPGLRKIQADPSTAHKMLKFPVER</sequence>
<accession>A0ABQ5FFS2</accession>
<dbReference type="EMBL" id="BQNB010017350">
    <property type="protein sequence ID" value="GJT62156.1"/>
    <property type="molecule type" value="Genomic_DNA"/>
</dbReference>
<comment type="caution">
    <text evidence="1">The sequence shown here is derived from an EMBL/GenBank/DDBJ whole genome shotgun (WGS) entry which is preliminary data.</text>
</comment>
<gene>
    <name evidence="1" type="ORF">Tco_1005689</name>
</gene>
<dbReference type="PANTHER" id="PTHR33240">
    <property type="entry name" value="OS08G0508500 PROTEIN"/>
    <property type="match status" value="1"/>
</dbReference>
<keyword evidence="1" id="KW-0695">RNA-directed DNA polymerase</keyword>
<evidence type="ECO:0000313" key="2">
    <source>
        <dbReference type="Proteomes" id="UP001151760"/>
    </source>
</evidence>
<name>A0ABQ5FFS2_9ASTR</name>
<dbReference type="Proteomes" id="UP001151760">
    <property type="component" value="Unassembled WGS sequence"/>
</dbReference>